<dbReference type="Gene3D" id="1.10.10.1620">
    <property type="match status" value="1"/>
</dbReference>
<dbReference type="EC" id="1.4.3.2" evidence="3"/>
<dbReference type="Gene3D" id="1.10.405.10">
    <property type="entry name" value="Guanine Nucleotide Dissociation Inhibitor, domain 1"/>
    <property type="match status" value="1"/>
</dbReference>
<dbReference type="EMBL" id="CP001700">
    <property type="protein sequence ID" value="ACU75971.1"/>
    <property type="molecule type" value="Genomic_DNA"/>
</dbReference>
<dbReference type="InterPro" id="IPR006311">
    <property type="entry name" value="TAT_signal"/>
</dbReference>
<dbReference type="Gene3D" id="3.30.1490.470">
    <property type="match status" value="1"/>
</dbReference>
<dbReference type="Pfam" id="PF01593">
    <property type="entry name" value="Amino_oxidase"/>
    <property type="match status" value="1"/>
</dbReference>
<evidence type="ECO:0000256" key="1">
    <source>
        <dbReference type="SAM" id="MobiDB-lite"/>
    </source>
</evidence>
<dbReference type="Proteomes" id="UP000000851">
    <property type="component" value="Chromosome"/>
</dbReference>
<dbReference type="RefSeq" id="WP_015795699.1">
    <property type="nucleotide sequence ID" value="NC_013131.1"/>
</dbReference>
<reference evidence="3 4" key="1">
    <citation type="journal article" date="2009" name="Stand. Genomic Sci.">
        <title>Complete genome sequence of Catenulispora acidiphila type strain (ID 139908).</title>
        <authorList>
            <person name="Copeland A."/>
            <person name="Lapidus A."/>
            <person name="Glavina Del Rio T."/>
            <person name="Nolan M."/>
            <person name="Lucas S."/>
            <person name="Chen F."/>
            <person name="Tice H."/>
            <person name="Cheng J.F."/>
            <person name="Bruce D."/>
            <person name="Goodwin L."/>
            <person name="Pitluck S."/>
            <person name="Mikhailova N."/>
            <person name="Pati A."/>
            <person name="Ivanova N."/>
            <person name="Mavromatis K."/>
            <person name="Chen A."/>
            <person name="Palaniappan K."/>
            <person name="Chain P."/>
            <person name="Land M."/>
            <person name="Hauser L."/>
            <person name="Chang Y.J."/>
            <person name="Jeffries C.D."/>
            <person name="Chertkov O."/>
            <person name="Brettin T."/>
            <person name="Detter J.C."/>
            <person name="Han C."/>
            <person name="Ali Z."/>
            <person name="Tindall B.J."/>
            <person name="Goker M."/>
            <person name="Bristow J."/>
            <person name="Eisen J.A."/>
            <person name="Markowitz V."/>
            <person name="Hugenholtz P."/>
            <person name="Kyrpides N.C."/>
            <person name="Klenk H.P."/>
        </authorList>
    </citation>
    <scope>NUCLEOTIDE SEQUENCE [LARGE SCALE GENOMIC DNA]</scope>
    <source>
        <strain evidence="4">DSM 44928 / JCM 14897 / NBRC 102108 / NRRL B-24433 / ID139908</strain>
    </source>
</reference>
<dbReference type="PANTHER" id="PTHR10742:SF342">
    <property type="entry name" value="AMINE OXIDASE"/>
    <property type="match status" value="1"/>
</dbReference>
<proteinExistence type="predicted"/>
<dbReference type="GO" id="GO:0001716">
    <property type="term" value="F:L-amino-acid oxidase activity"/>
    <property type="evidence" value="ECO:0007669"/>
    <property type="project" value="UniProtKB-EC"/>
</dbReference>
<protein>
    <submittedName>
        <fullName evidence="3">L-amino-acid oxidase</fullName>
        <ecNumber evidence="3">1.4.3.2</ecNumber>
    </submittedName>
</protein>
<dbReference type="Gene3D" id="3.50.50.60">
    <property type="entry name" value="FAD/NAD(P)-binding domain"/>
    <property type="match status" value="1"/>
</dbReference>
<name>C7Q6V8_CATAD</name>
<dbReference type="eggNOG" id="COG1231">
    <property type="taxonomic scope" value="Bacteria"/>
</dbReference>
<gene>
    <name evidence="3" type="ordered locus">Caci_7142</name>
</gene>
<accession>C7Q6V8</accession>
<sequence length="624" mass="66965" precursor="true">MKKRFSSRFSLPENAELPENADSSHRPGLTRRALVGGAAAATLALPAATGFGLPASDAAAAAAPRTDAPGGGDEATSRDLARKVLMVSDDEQSDLKLEYLKILIDGRLPARTARKRVLIVGAGAAGLTAARLLTAAGHDVVILEANANRIGGRIKTFRGIFSDPLLHAEAGAMRLPDAHPLVLALGDKLGLTRRLFYNADVAPGAVSTGRIPPVTYTSFTGETWTNGPGGTPFSAPPATGLSLLTSNGLSRTRTAYAQNPSAFNSLFGTNLATTTTAAANTAFAPVIVSSAAPIATQLNGWTQLFRDFDGYSTQRYLVENQGWDTPRLQAVGTLENLTSRLHYSLVPTLFDHALINPTSRYWEFENGSASLTDALAAPLKGLIRSNRRMTKLVQDAHGVTIETTAESGSEDSCDGAPIGPVETFHGDYAIIAIPFSALRFCQFEPLMSYTKRRAVEELHYDNATKVLLEFKTRFWERGPGGFTGGGNISDYPSRFTYFPSHAPQGSRGGVVLAAYCWSDDAMRWDSLTPGERYALALADMARIYGRQVYTEFTGVGATQSWARARYALGEAVVVTPGQLHELHPATRTVEGRVHFAGEHTSLKPAWIEGALESAVRTFLEVHAR</sequence>
<dbReference type="Gene3D" id="6.10.140.1210">
    <property type="match status" value="1"/>
</dbReference>
<dbReference type="SUPFAM" id="SSF54373">
    <property type="entry name" value="FAD-linked reductases, C-terminal domain"/>
    <property type="match status" value="1"/>
</dbReference>
<dbReference type="HOGENOM" id="CLU_004498_8_2_11"/>
<dbReference type="AlphaFoldDB" id="C7Q6V8"/>
<dbReference type="InterPro" id="IPR036188">
    <property type="entry name" value="FAD/NAD-bd_sf"/>
</dbReference>
<dbReference type="STRING" id="479433.Caci_7142"/>
<dbReference type="Gene3D" id="3.30.70.2100">
    <property type="match status" value="1"/>
</dbReference>
<feature type="domain" description="Amine oxidase" evidence="2">
    <location>
        <begin position="125"/>
        <end position="617"/>
    </location>
</feature>
<organism evidence="3 4">
    <name type="scientific">Catenulispora acidiphila (strain DSM 44928 / JCM 14897 / NBRC 102108 / NRRL B-24433 / ID139908)</name>
    <dbReference type="NCBI Taxonomy" id="479433"/>
    <lineage>
        <taxon>Bacteria</taxon>
        <taxon>Bacillati</taxon>
        <taxon>Actinomycetota</taxon>
        <taxon>Actinomycetes</taxon>
        <taxon>Catenulisporales</taxon>
        <taxon>Catenulisporaceae</taxon>
        <taxon>Catenulispora</taxon>
    </lineage>
</organism>
<evidence type="ECO:0000259" key="2">
    <source>
        <dbReference type="Pfam" id="PF01593"/>
    </source>
</evidence>
<dbReference type="PROSITE" id="PS51318">
    <property type="entry name" value="TAT"/>
    <property type="match status" value="1"/>
</dbReference>
<dbReference type="Gene3D" id="6.10.250.1500">
    <property type="match status" value="1"/>
</dbReference>
<dbReference type="InterPro" id="IPR002937">
    <property type="entry name" value="Amino_oxidase"/>
</dbReference>
<dbReference type="PANTHER" id="PTHR10742">
    <property type="entry name" value="FLAVIN MONOAMINE OXIDASE"/>
    <property type="match status" value="1"/>
</dbReference>
<evidence type="ECO:0000313" key="3">
    <source>
        <dbReference type="EMBL" id="ACU75971.1"/>
    </source>
</evidence>
<dbReference type="SUPFAM" id="SSF51905">
    <property type="entry name" value="FAD/NAD(P)-binding domain"/>
    <property type="match status" value="1"/>
</dbReference>
<dbReference type="KEGG" id="cai:Caci_7142"/>
<evidence type="ECO:0000313" key="4">
    <source>
        <dbReference type="Proteomes" id="UP000000851"/>
    </source>
</evidence>
<dbReference type="InterPro" id="IPR050281">
    <property type="entry name" value="Flavin_monoamine_oxidase"/>
</dbReference>
<keyword evidence="4" id="KW-1185">Reference proteome</keyword>
<feature type="region of interest" description="Disordered" evidence="1">
    <location>
        <begin position="1"/>
        <end position="28"/>
    </location>
</feature>
<dbReference type="GO" id="GO:0009063">
    <property type="term" value="P:amino acid catabolic process"/>
    <property type="evidence" value="ECO:0007669"/>
    <property type="project" value="TreeGrafter"/>
</dbReference>
<keyword evidence="3" id="KW-0560">Oxidoreductase</keyword>
<dbReference type="InParanoid" id="C7Q6V8"/>